<evidence type="ECO:0000256" key="1">
    <source>
        <dbReference type="SAM" id="MobiDB-lite"/>
    </source>
</evidence>
<feature type="region of interest" description="Disordered" evidence="1">
    <location>
        <begin position="96"/>
        <end position="151"/>
    </location>
</feature>
<evidence type="ECO:0000313" key="3">
    <source>
        <dbReference type="Proteomes" id="UP001234178"/>
    </source>
</evidence>
<dbReference type="Proteomes" id="UP001234178">
    <property type="component" value="Unassembled WGS sequence"/>
</dbReference>
<reference evidence="2 3" key="1">
    <citation type="journal article" date="2023" name="Nucleic Acids Res.">
        <title>The hologenome of Daphnia magna reveals possible DNA methylation and microbiome-mediated evolution of the host genome.</title>
        <authorList>
            <person name="Chaturvedi A."/>
            <person name="Li X."/>
            <person name="Dhandapani V."/>
            <person name="Marshall H."/>
            <person name="Kissane S."/>
            <person name="Cuenca-Cambronero M."/>
            <person name="Asole G."/>
            <person name="Calvet F."/>
            <person name="Ruiz-Romero M."/>
            <person name="Marangio P."/>
            <person name="Guigo R."/>
            <person name="Rago D."/>
            <person name="Mirbahai L."/>
            <person name="Eastwood N."/>
            <person name="Colbourne J.K."/>
            <person name="Zhou J."/>
            <person name="Mallon E."/>
            <person name="Orsini L."/>
        </authorList>
    </citation>
    <scope>NUCLEOTIDE SEQUENCE [LARGE SCALE GENOMIC DNA]</scope>
    <source>
        <strain evidence="2">LRV0_1</strain>
    </source>
</reference>
<feature type="region of interest" description="Disordered" evidence="1">
    <location>
        <begin position="24"/>
        <end position="80"/>
    </location>
</feature>
<evidence type="ECO:0000313" key="2">
    <source>
        <dbReference type="EMBL" id="KAK4020926.1"/>
    </source>
</evidence>
<proteinExistence type="predicted"/>
<protein>
    <submittedName>
        <fullName evidence="2">Uncharacterized protein</fullName>
    </submittedName>
</protein>
<feature type="compositionally biased region" description="Basic and acidic residues" evidence="1">
    <location>
        <begin position="51"/>
        <end position="69"/>
    </location>
</feature>
<feature type="compositionally biased region" description="Basic residues" evidence="1">
    <location>
        <begin position="113"/>
        <end position="125"/>
    </location>
</feature>
<keyword evidence="3" id="KW-1185">Reference proteome</keyword>
<name>A0ABR0A735_9CRUS</name>
<accession>A0ABR0A735</accession>
<organism evidence="2 3">
    <name type="scientific">Daphnia magna</name>
    <dbReference type="NCBI Taxonomy" id="35525"/>
    <lineage>
        <taxon>Eukaryota</taxon>
        <taxon>Metazoa</taxon>
        <taxon>Ecdysozoa</taxon>
        <taxon>Arthropoda</taxon>
        <taxon>Crustacea</taxon>
        <taxon>Branchiopoda</taxon>
        <taxon>Diplostraca</taxon>
        <taxon>Cladocera</taxon>
        <taxon>Anomopoda</taxon>
        <taxon>Daphniidae</taxon>
        <taxon>Daphnia</taxon>
    </lineage>
</organism>
<dbReference type="EMBL" id="JAOYFB010000036">
    <property type="protein sequence ID" value="KAK4020926.1"/>
    <property type="molecule type" value="Genomic_DNA"/>
</dbReference>
<comment type="caution">
    <text evidence="2">The sequence shown here is derived from an EMBL/GenBank/DDBJ whole genome shotgun (WGS) entry which is preliminary data.</text>
</comment>
<gene>
    <name evidence="2" type="ORF">OUZ56_002866</name>
</gene>
<sequence length="151" mass="16964">MNEVDDGVVRQPVYTPWTVVVCSPSAPPSTDIKVQPFDSPVRQKQNNNKQTNDKAEKEKNESPLQERETFASTIDSIPNRNNRLLATLPRRISTSAHSIPPLLRPPAATHTFRPPRSRKEKKKRDARGEKKGKETTAGCRLSPQRSGQQQS</sequence>
<feature type="compositionally biased region" description="Polar residues" evidence="1">
    <location>
        <begin position="70"/>
        <end position="80"/>
    </location>
</feature>